<comment type="caution">
    <text evidence="1">The sequence shown here is derived from an EMBL/GenBank/DDBJ whole genome shotgun (WGS) entry which is preliminary data.</text>
</comment>
<protein>
    <submittedName>
        <fullName evidence="1">Uncharacterized protein</fullName>
    </submittedName>
</protein>
<dbReference type="AlphaFoldDB" id="A0AAD9IM92"/>
<accession>A0AAD9IM92</accession>
<dbReference type="EMBL" id="JASFZW010000002">
    <property type="protein sequence ID" value="KAK2079915.1"/>
    <property type="molecule type" value="Genomic_DNA"/>
</dbReference>
<name>A0AAD9IM92_PROWI</name>
<reference evidence="1" key="1">
    <citation type="submission" date="2021-01" db="EMBL/GenBank/DDBJ databases">
        <authorList>
            <person name="Eckstrom K.M.E."/>
        </authorList>
    </citation>
    <scope>NUCLEOTIDE SEQUENCE</scope>
    <source>
        <strain evidence="1">UVCC 0001</strain>
    </source>
</reference>
<dbReference type="Proteomes" id="UP001255856">
    <property type="component" value="Unassembled WGS sequence"/>
</dbReference>
<gene>
    <name evidence="1" type="ORF">QBZ16_002310</name>
</gene>
<proteinExistence type="predicted"/>
<keyword evidence="2" id="KW-1185">Reference proteome</keyword>
<sequence>MVKWMSFRGEWCHRACFEQFRQEHDKFVKEKEFYGKLKGRLFPRVSHAPSLATIESDVSYRNIDNVVLTRSLAINGLSPGRAVGAFASPRPSTLGGYVG</sequence>
<evidence type="ECO:0000313" key="1">
    <source>
        <dbReference type="EMBL" id="KAK2079915.1"/>
    </source>
</evidence>
<organism evidence="1 2">
    <name type="scientific">Prototheca wickerhamii</name>
    <dbReference type="NCBI Taxonomy" id="3111"/>
    <lineage>
        <taxon>Eukaryota</taxon>
        <taxon>Viridiplantae</taxon>
        <taxon>Chlorophyta</taxon>
        <taxon>core chlorophytes</taxon>
        <taxon>Trebouxiophyceae</taxon>
        <taxon>Chlorellales</taxon>
        <taxon>Chlorellaceae</taxon>
        <taxon>Prototheca</taxon>
    </lineage>
</organism>
<evidence type="ECO:0000313" key="2">
    <source>
        <dbReference type="Proteomes" id="UP001255856"/>
    </source>
</evidence>